<proteinExistence type="predicted"/>
<dbReference type="InterPro" id="IPR003018">
    <property type="entry name" value="GAF"/>
</dbReference>
<dbReference type="CDD" id="cd00082">
    <property type="entry name" value="HisKA"/>
    <property type="match status" value="1"/>
</dbReference>
<evidence type="ECO:0000256" key="5">
    <source>
        <dbReference type="PROSITE-ProRule" id="PRU00169"/>
    </source>
</evidence>
<dbReference type="SUPFAM" id="SSF47384">
    <property type="entry name" value="Homodimeric domain of signal transducing histidine kinase"/>
    <property type="match status" value="1"/>
</dbReference>
<dbReference type="InterPro" id="IPR003594">
    <property type="entry name" value="HATPase_dom"/>
</dbReference>
<dbReference type="Proteomes" id="UP000193240">
    <property type="component" value="Unassembled WGS sequence"/>
</dbReference>
<feature type="domain" description="Response regulatory" evidence="8">
    <location>
        <begin position="828"/>
        <end position="958"/>
    </location>
</feature>
<dbReference type="Gene3D" id="3.30.565.10">
    <property type="entry name" value="Histidine kinase-like ATPase, C-terminal domain"/>
    <property type="match status" value="1"/>
</dbReference>
<dbReference type="Gene3D" id="1.10.287.130">
    <property type="match status" value="1"/>
</dbReference>
<dbReference type="EMBL" id="KZ107859">
    <property type="protein sequence ID" value="OSS44055.1"/>
    <property type="molecule type" value="Genomic_DNA"/>
</dbReference>
<evidence type="ECO:0000313" key="9">
    <source>
        <dbReference type="EMBL" id="OSS44055.1"/>
    </source>
</evidence>
<keyword evidence="4" id="KW-0418">Kinase</keyword>
<dbReference type="Gene3D" id="3.30.450.40">
    <property type="match status" value="1"/>
</dbReference>
<evidence type="ECO:0000256" key="6">
    <source>
        <dbReference type="SAM" id="MobiDB-lite"/>
    </source>
</evidence>
<feature type="modified residue" description="4-aspartylphosphate" evidence="5">
    <location>
        <position position="888"/>
    </location>
</feature>
<evidence type="ECO:0000313" key="10">
    <source>
        <dbReference type="Proteomes" id="UP000193240"/>
    </source>
</evidence>
<dbReference type="PROSITE" id="PS50110">
    <property type="entry name" value="RESPONSE_REGULATORY"/>
    <property type="match status" value="1"/>
</dbReference>
<dbReference type="Pfam" id="PF01590">
    <property type="entry name" value="GAF"/>
    <property type="match status" value="1"/>
</dbReference>
<dbReference type="SUPFAM" id="SSF55781">
    <property type="entry name" value="GAF domain-like"/>
    <property type="match status" value="1"/>
</dbReference>
<dbReference type="GO" id="GO:0000155">
    <property type="term" value="F:phosphorelay sensor kinase activity"/>
    <property type="evidence" value="ECO:0007669"/>
    <property type="project" value="InterPro"/>
</dbReference>
<evidence type="ECO:0000256" key="4">
    <source>
        <dbReference type="ARBA" id="ARBA00022777"/>
    </source>
</evidence>
<keyword evidence="5" id="KW-0597">Phosphoprotein</keyword>
<dbReference type="InterPro" id="IPR003661">
    <property type="entry name" value="HisK_dim/P_dom"/>
</dbReference>
<dbReference type="AlphaFoldDB" id="A0A1Y2LJR3"/>
<dbReference type="InParanoid" id="A0A1Y2LJR3"/>
<evidence type="ECO:0000259" key="8">
    <source>
        <dbReference type="PROSITE" id="PS50110"/>
    </source>
</evidence>
<dbReference type="InterPro" id="IPR036097">
    <property type="entry name" value="HisK_dim/P_sf"/>
</dbReference>
<dbReference type="Pfam" id="PF00072">
    <property type="entry name" value="Response_reg"/>
    <property type="match status" value="1"/>
</dbReference>
<gene>
    <name evidence="9" type="ORF">B5807_11160</name>
</gene>
<dbReference type="Gene3D" id="3.40.50.2300">
    <property type="match status" value="1"/>
</dbReference>
<name>A0A1Y2LJR3_EPING</name>
<dbReference type="EC" id="2.7.13.3" evidence="2"/>
<evidence type="ECO:0000259" key="7">
    <source>
        <dbReference type="PROSITE" id="PS50109"/>
    </source>
</evidence>
<dbReference type="InterPro" id="IPR029016">
    <property type="entry name" value="GAF-like_dom_sf"/>
</dbReference>
<organism evidence="9 10">
    <name type="scientific">Epicoccum nigrum</name>
    <name type="common">Soil fungus</name>
    <name type="synonym">Epicoccum purpurascens</name>
    <dbReference type="NCBI Taxonomy" id="105696"/>
    <lineage>
        <taxon>Eukaryota</taxon>
        <taxon>Fungi</taxon>
        <taxon>Dikarya</taxon>
        <taxon>Ascomycota</taxon>
        <taxon>Pezizomycotina</taxon>
        <taxon>Dothideomycetes</taxon>
        <taxon>Pleosporomycetidae</taxon>
        <taxon>Pleosporales</taxon>
        <taxon>Pleosporineae</taxon>
        <taxon>Didymellaceae</taxon>
        <taxon>Epicoccum</taxon>
    </lineage>
</organism>
<keyword evidence="10" id="KW-1185">Reference proteome</keyword>
<protein>
    <recommendedName>
        <fullName evidence="2">histidine kinase</fullName>
        <ecNumber evidence="2">2.7.13.3</ecNumber>
    </recommendedName>
</protein>
<evidence type="ECO:0000256" key="3">
    <source>
        <dbReference type="ARBA" id="ARBA00022679"/>
    </source>
</evidence>
<dbReference type="Pfam" id="PF00512">
    <property type="entry name" value="HisKA"/>
    <property type="match status" value="1"/>
</dbReference>
<evidence type="ECO:0000256" key="1">
    <source>
        <dbReference type="ARBA" id="ARBA00000085"/>
    </source>
</evidence>
<sequence length="967" mass="107431">MLWYYTHNIFQESEFLSGLQEKVCIAQESTGWECAIIGTLDVNFYKRLATVGVPLGILPRGETLCGHLVAQPPASVFMLPDMLEDWRFENSPYVESGGLRAYAGAPLRLQNETGDTVCLGSICVASPTRREPLTRAQQTTLARLADWIVGDIVQLTRARRQRERRRMVDLLAIAHKDSDDAVSEDPIMRLLQTVYPGAVVSLQTCKAGQVEFEGRGSVLLSDFCSHVWEDTAYIDNFIAKSNHLEFPTDRVVRAIAVPCESVSGHSYLVIASKDFQQIFDDIDAWFVQTCADIISQMWHKRLLGEVMVAKEKFLRGFSHQLRTPVHGILGSVELLAEDLKARKLVDTVSKTMGLHQTSAIAKTDEDQGVYLDTIKRAGRDLISIINSMITLNRWADVAITDRQYTTHTTHELEAELIAEVQKVTAGDTRYNASVFFNHNLPPDRCSLRTDLGLLRDSLLPVIINAIQSTKEGAVVVSISAYPDSQELVVDIKDTGHGIPVEDHQRIFELYEQVNVYSTGAGLGLTLATRYAALLKGSIQLVSSTNNCGSHFRATFRDQGLEYSELPLRTDPVVAQSVDIPQRFFVVPSKKKALSLAYHFAMSLACYGFTASDDTQDALIILDFAADVEQHRASISQLPSDCVVLCLVPFPEGEVRFDTRSINIVYVHGPFGTRTLSSALERARIISLRNRVVEPRAIRDLVMLPKLSGCTSNDRTDRGAVQNDGIRAADSILVDPSEEQRSSAHNSANAYGSLKPLQLHQNENRSLVDHSSLGKGQVPTPPVEDGAANFESTRSEDTTIKDGPVVSDEHQGSQLGYTHTDHSSVSYPTALLVDDNAINLRVMQMYCKNRGLQYVCARDGLEAVSVFQDHQEGATVEAKVSPIQLVLMDLQMPKCDGIEATRRIRQLEKERNWRRSIVFMVTGQDSPADREAAHDAGSQEYHVKPISMDTLDTGLKRHFSRFQAKKRS</sequence>
<evidence type="ECO:0000256" key="2">
    <source>
        <dbReference type="ARBA" id="ARBA00012438"/>
    </source>
</evidence>
<accession>A0A1Y2LJR3</accession>
<feature type="domain" description="Histidine kinase" evidence="7">
    <location>
        <begin position="316"/>
        <end position="559"/>
    </location>
</feature>
<dbReference type="SMART" id="SM00448">
    <property type="entry name" value="REC"/>
    <property type="match status" value="1"/>
</dbReference>
<dbReference type="PROSITE" id="PS50109">
    <property type="entry name" value="HIS_KIN"/>
    <property type="match status" value="1"/>
</dbReference>
<dbReference type="SUPFAM" id="SSF55874">
    <property type="entry name" value="ATPase domain of HSP90 chaperone/DNA topoisomerase II/histidine kinase"/>
    <property type="match status" value="1"/>
</dbReference>
<dbReference type="InterPro" id="IPR005467">
    <property type="entry name" value="His_kinase_dom"/>
</dbReference>
<dbReference type="SUPFAM" id="SSF52172">
    <property type="entry name" value="CheY-like"/>
    <property type="match status" value="1"/>
</dbReference>
<dbReference type="OMA" id="KHGLWED"/>
<dbReference type="STRING" id="105696.A0A1Y2LJR3"/>
<comment type="catalytic activity">
    <reaction evidence="1">
        <text>ATP + protein L-histidine = ADP + protein N-phospho-L-histidine.</text>
        <dbReference type="EC" id="2.7.13.3"/>
    </reaction>
</comment>
<dbReference type="PANTHER" id="PTHR43047">
    <property type="entry name" value="TWO-COMPONENT HISTIDINE PROTEIN KINASE"/>
    <property type="match status" value="1"/>
</dbReference>
<dbReference type="CDD" id="cd17546">
    <property type="entry name" value="REC_hyHK_CKI1_RcsC-like"/>
    <property type="match status" value="1"/>
</dbReference>
<dbReference type="InterPro" id="IPR001789">
    <property type="entry name" value="Sig_transdc_resp-reg_receiver"/>
</dbReference>
<reference evidence="9 10" key="1">
    <citation type="journal article" date="2017" name="Genome Announc.">
        <title>Genome sequence of the saprophytic ascomycete Epicoccum nigrum ICMP 19927 strain isolated from New Zealand.</title>
        <authorList>
            <person name="Fokin M."/>
            <person name="Fleetwood D."/>
            <person name="Weir B.S."/>
            <person name="Villas-Boas S.G."/>
        </authorList>
    </citation>
    <scope>NUCLEOTIDE SEQUENCE [LARGE SCALE GENOMIC DNA]</scope>
    <source>
        <strain evidence="9 10">ICMP 19927</strain>
    </source>
</reference>
<dbReference type="Pfam" id="PF02518">
    <property type="entry name" value="HATPase_c"/>
    <property type="match status" value="1"/>
</dbReference>
<keyword evidence="3" id="KW-0808">Transferase</keyword>
<dbReference type="SMART" id="SM00387">
    <property type="entry name" value="HATPase_c"/>
    <property type="match status" value="1"/>
</dbReference>
<feature type="region of interest" description="Disordered" evidence="6">
    <location>
        <begin position="767"/>
        <end position="813"/>
    </location>
</feature>
<dbReference type="SMART" id="SM00388">
    <property type="entry name" value="HisKA"/>
    <property type="match status" value="1"/>
</dbReference>
<dbReference type="InterPro" id="IPR011006">
    <property type="entry name" value="CheY-like_superfamily"/>
</dbReference>
<dbReference type="InterPro" id="IPR036890">
    <property type="entry name" value="HATPase_C_sf"/>
</dbReference>